<dbReference type="Pfam" id="PF01548">
    <property type="entry name" value="DEDD_Tnp_IS110"/>
    <property type="match status" value="1"/>
</dbReference>
<comment type="caution">
    <text evidence="3">The sequence shown here is derived from an EMBL/GenBank/DDBJ whole genome shotgun (WGS) entry which is preliminary data.</text>
</comment>
<organism evidence="3 4">
    <name type="scientific">Sphingomonas mollis</name>
    <dbReference type="NCBI Taxonomy" id="2795726"/>
    <lineage>
        <taxon>Bacteria</taxon>
        <taxon>Pseudomonadati</taxon>
        <taxon>Pseudomonadota</taxon>
        <taxon>Alphaproteobacteria</taxon>
        <taxon>Sphingomonadales</taxon>
        <taxon>Sphingomonadaceae</taxon>
        <taxon>Sphingomonas</taxon>
    </lineage>
</organism>
<keyword evidence="4" id="KW-1185">Reference proteome</keyword>
<feature type="domain" description="Transposase IS110-like N-terminal" evidence="2">
    <location>
        <begin position="16"/>
        <end position="162"/>
    </location>
</feature>
<gene>
    <name evidence="3" type="ORF">JAO74_17035</name>
</gene>
<dbReference type="PANTHER" id="PTHR33055:SF13">
    <property type="entry name" value="TRANSPOSASE"/>
    <property type="match status" value="1"/>
</dbReference>
<dbReference type="InterPro" id="IPR002525">
    <property type="entry name" value="Transp_IS110-like_N"/>
</dbReference>
<dbReference type="EMBL" id="JAELXS010000014">
    <property type="protein sequence ID" value="MBJ6123494.1"/>
    <property type="molecule type" value="Genomic_DNA"/>
</dbReference>
<sequence length="272" mass="29289">MTRLGNRIMSQPDLFVGIDVAKDELVIHLHPTGTLWRVANSKTGLTTLGCKLTRLAGTACLRIGFEASGGYERKLAILIDRLGLTGFLLDPARVRNFARAERRLAKTDPLGAAVIARCLAALHAELTLYFHDPQAIRLTEHVRSRDLAVAQAVQFGNQLESIADPAMRRLIAARVARLKALALRIEKAIAAVVAASPIWQRATHCCAAHPASVLSSRHACRHECPGLDASPADRSRPLPVLLRSIGKAAQPVGPDDAPAEGRRSDAASILQP</sequence>
<protein>
    <submittedName>
        <fullName evidence="3">Transposase</fullName>
    </submittedName>
</protein>
<name>A0ABS0XTX7_9SPHN</name>
<evidence type="ECO:0000313" key="3">
    <source>
        <dbReference type="EMBL" id="MBJ6123494.1"/>
    </source>
</evidence>
<feature type="region of interest" description="Disordered" evidence="1">
    <location>
        <begin position="245"/>
        <end position="272"/>
    </location>
</feature>
<reference evidence="4" key="1">
    <citation type="submission" date="2020-12" db="EMBL/GenBank/DDBJ databases">
        <title>Hymenobacter sp.</title>
        <authorList>
            <person name="Kim M.K."/>
        </authorList>
    </citation>
    <scope>NUCLEOTIDE SEQUENCE [LARGE SCALE GENOMIC DNA]</scope>
    <source>
        <strain evidence="4">BT553</strain>
    </source>
</reference>
<dbReference type="InterPro" id="IPR047650">
    <property type="entry name" value="Transpos_IS110"/>
</dbReference>
<evidence type="ECO:0000256" key="1">
    <source>
        <dbReference type="SAM" id="MobiDB-lite"/>
    </source>
</evidence>
<dbReference type="PANTHER" id="PTHR33055">
    <property type="entry name" value="TRANSPOSASE FOR INSERTION SEQUENCE ELEMENT IS1111A"/>
    <property type="match status" value="1"/>
</dbReference>
<accession>A0ABS0XTX7</accession>
<proteinExistence type="predicted"/>
<evidence type="ECO:0000313" key="4">
    <source>
        <dbReference type="Proteomes" id="UP000640426"/>
    </source>
</evidence>
<dbReference type="Proteomes" id="UP000640426">
    <property type="component" value="Unassembled WGS sequence"/>
</dbReference>
<evidence type="ECO:0000259" key="2">
    <source>
        <dbReference type="Pfam" id="PF01548"/>
    </source>
</evidence>